<dbReference type="FunFam" id="3.30.40.10:FF:000203">
    <property type="entry name" value="E3 ubiquitin-protein ligase CHFR isoform X1"/>
    <property type="match status" value="1"/>
</dbReference>
<dbReference type="Gene3D" id="3.30.40.10">
    <property type="entry name" value="Zinc/RING finger domain, C3HC4 (zinc finger)"/>
    <property type="match status" value="1"/>
</dbReference>
<keyword evidence="7" id="KW-0132">Cell division</keyword>
<dbReference type="Pfam" id="PF13923">
    <property type="entry name" value="zf-C3HC4_2"/>
    <property type="match status" value="1"/>
</dbReference>
<reference evidence="22" key="1">
    <citation type="submission" date="2025-08" db="UniProtKB">
        <authorList>
            <consortium name="Ensembl"/>
        </authorList>
    </citation>
    <scope>IDENTIFICATION</scope>
</reference>
<evidence type="ECO:0000256" key="8">
    <source>
        <dbReference type="ARBA" id="ARBA00022679"/>
    </source>
</evidence>
<comment type="pathway">
    <text evidence="3">Protein modification; protein ubiquitination.</text>
</comment>
<keyword evidence="13" id="KW-0862">Zinc</keyword>
<dbReference type="GO" id="GO:0051301">
    <property type="term" value="P:cell division"/>
    <property type="evidence" value="ECO:0007669"/>
    <property type="project" value="UniProtKB-KW"/>
</dbReference>
<keyword evidence="12" id="KW-0833">Ubl conjugation pathway</keyword>
<evidence type="ECO:0000256" key="2">
    <source>
        <dbReference type="ARBA" id="ARBA00004322"/>
    </source>
</evidence>
<dbReference type="EC" id="2.3.2.27" evidence="5"/>
<evidence type="ECO:0000256" key="18">
    <source>
        <dbReference type="PROSITE-ProRule" id="PRU00175"/>
    </source>
</evidence>
<evidence type="ECO:0000256" key="4">
    <source>
        <dbReference type="ARBA" id="ARBA00005797"/>
    </source>
</evidence>
<dbReference type="InterPro" id="IPR008984">
    <property type="entry name" value="SMAD_FHA_dom_sf"/>
</dbReference>
<dbReference type="InterPro" id="IPR040909">
    <property type="entry name" value="CHFR_Znf-CRD"/>
</dbReference>
<dbReference type="Proteomes" id="UP000694401">
    <property type="component" value="Unassembled WGS sequence"/>
</dbReference>
<dbReference type="InterPro" id="IPR052256">
    <property type="entry name" value="E3_ubiquitin-ligase_CHFR"/>
</dbReference>
<dbReference type="PROSITE" id="PS50006">
    <property type="entry name" value="FHA_DOMAIN"/>
    <property type="match status" value="1"/>
</dbReference>
<evidence type="ECO:0000256" key="16">
    <source>
        <dbReference type="ARBA" id="ARBA00029800"/>
    </source>
</evidence>
<dbReference type="GO" id="GO:0016567">
    <property type="term" value="P:protein ubiquitination"/>
    <property type="evidence" value="ECO:0007669"/>
    <property type="project" value="UniProtKB-UniPathway"/>
</dbReference>
<dbReference type="PANTHER" id="PTHR16079:SF4">
    <property type="entry name" value="E3 UBIQUITIN-PROTEIN LIGASE CHFR"/>
    <property type="match status" value="1"/>
</dbReference>
<evidence type="ECO:0000256" key="14">
    <source>
        <dbReference type="ARBA" id="ARBA00023242"/>
    </source>
</evidence>
<feature type="compositionally biased region" description="Low complexity" evidence="19">
    <location>
        <begin position="1"/>
        <end position="16"/>
    </location>
</feature>
<feature type="region of interest" description="Disordered" evidence="19">
    <location>
        <begin position="1"/>
        <end position="21"/>
    </location>
</feature>
<comment type="subcellular location">
    <subcellularLocation>
        <location evidence="2">Nucleus</location>
        <location evidence="2">PML body</location>
    </subcellularLocation>
</comment>
<dbReference type="PROSITE" id="PS50089">
    <property type="entry name" value="ZF_RING_2"/>
    <property type="match status" value="1"/>
</dbReference>
<dbReference type="SMART" id="SM00240">
    <property type="entry name" value="FHA"/>
    <property type="match status" value="1"/>
</dbReference>
<name>A0A8D2PFK5_ZOSLA</name>
<dbReference type="Pfam" id="PF17979">
    <property type="entry name" value="zf-CRD"/>
    <property type="match status" value="1"/>
</dbReference>
<evidence type="ECO:0000256" key="19">
    <source>
        <dbReference type="SAM" id="MobiDB-lite"/>
    </source>
</evidence>
<feature type="compositionally biased region" description="Acidic residues" evidence="19">
    <location>
        <begin position="308"/>
        <end position="322"/>
    </location>
</feature>
<feature type="compositionally biased region" description="Basic and acidic residues" evidence="19">
    <location>
        <begin position="143"/>
        <end position="155"/>
    </location>
</feature>
<keyword evidence="8" id="KW-0808">Transferase</keyword>
<evidence type="ECO:0000256" key="12">
    <source>
        <dbReference type="ARBA" id="ARBA00022786"/>
    </source>
</evidence>
<evidence type="ECO:0000256" key="1">
    <source>
        <dbReference type="ARBA" id="ARBA00000900"/>
    </source>
</evidence>
<dbReference type="SMART" id="SM00184">
    <property type="entry name" value="RING"/>
    <property type="match status" value="1"/>
</dbReference>
<comment type="similarity">
    <text evidence="4">Belongs to the CHFR family.</text>
</comment>
<evidence type="ECO:0000256" key="10">
    <source>
        <dbReference type="ARBA" id="ARBA00022771"/>
    </source>
</evidence>
<evidence type="ECO:0000256" key="5">
    <source>
        <dbReference type="ARBA" id="ARBA00012483"/>
    </source>
</evidence>
<keyword evidence="23" id="KW-1185">Reference proteome</keyword>
<protein>
    <recommendedName>
        <fullName evidence="6">E3 ubiquitin-protein ligase CHFR</fullName>
        <ecNumber evidence="5">2.3.2.27</ecNumber>
    </recommendedName>
    <alternativeName>
        <fullName evidence="17">Checkpoint with forkhead and RING finger domains protein</fullName>
    </alternativeName>
    <alternativeName>
        <fullName evidence="16">RING-type E3 ubiquitin transferase CHFR</fullName>
    </alternativeName>
</protein>
<evidence type="ECO:0000256" key="13">
    <source>
        <dbReference type="ARBA" id="ARBA00022833"/>
    </source>
</evidence>
<evidence type="ECO:0000256" key="15">
    <source>
        <dbReference type="ARBA" id="ARBA00023306"/>
    </source>
</evidence>
<dbReference type="InterPro" id="IPR017907">
    <property type="entry name" value="Znf_RING_CS"/>
</dbReference>
<evidence type="ECO:0000256" key="17">
    <source>
        <dbReference type="ARBA" id="ARBA00031332"/>
    </source>
</evidence>
<evidence type="ECO:0000259" key="21">
    <source>
        <dbReference type="PROSITE" id="PS50089"/>
    </source>
</evidence>
<dbReference type="CDD" id="cd16503">
    <property type="entry name" value="RING-HC_CHFR"/>
    <property type="match status" value="1"/>
</dbReference>
<feature type="region of interest" description="Disordered" evidence="19">
    <location>
        <begin position="301"/>
        <end position="322"/>
    </location>
</feature>
<dbReference type="FunFam" id="2.60.200.20:FF:000022">
    <property type="entry name" value="E3 ubiquitin-protein ligase CHFR isoform X2"/>
    <property type="match status" value="1"/>
</dbReference>
<dbReference type="SUPFAM" id="SSF57850">
    <property type="entry name" value="RING/U-box"/>
    <property type="match status" value="1"/>
</dbReference>
<dbReference type="InterPro" id="IPR013083">
    <property type="entry name" value="Znf_RING/FYVE/PHD"/>
</dbReference>
<dbReference type="GO" id="GO:0008270">
    <property type="term" value="F:zinc ion binding"/>
    <property type="evidence" value="ECO:0007669"/>
    <property type="project" value="UniProtKB-KW"/>
</dbReference>
<dbReference type="SUPFAM" id="SSF49879">
    <property type="entry name" value="SMAD/FHA domain"/>
    <property type="match status" value="1"/>
</dbReference>
<dbReference type="GO" id="GO:0016605">
    <property type="term" value="C:PML body"/>
    <property type="evidence" value="ECO:0007669"/>
    <property type="project" value="UniProtKB-SubCell"/>
</dbReference>
<keyword evidence="11" id="KW-0498">Mitosis</keyword>
<dbReference type="Pfam" id="PF00498">
    <property type="entry name" value="FHA"/>
    <property type="match status" value="1"/>
</dbReference>
<dbReference type="InterPro" id="IPR001841">
    <property type="entry name" value="Znf_RING"/>
</dbReference>
<evidence type="ECO:0000256" key="3">
    <source>
        <dbReference type="ARBA" id="ARBA00004906"/>
    </source>
</evidence>
<feature type="region of interest" description="Disordered" evidence="19">
    <location>
        <begin position="136"/>
        <end position="155"/>
    </location>
</feature>
<dbReference type="UniPathway" id="UPA00143"/>
<keyword evidence="10 18" id="KW-0863">Zinc-finger</keyword>
<evidence type="ECO:0000256" key="7">
    <source>
        <dbReference type="ARBA" id="ARBA00022618"/>
    </source>
</evidence>
<evidence type="ECO:0000313" key="22">
    <source>
        <dbReference type="Ensembl" id="ENSZLMP00000013750.1"/>
    </source>
</evidence>
<dbReference type="AlphaFoldDB" id="A0A8D2PFK5"/>
<feature type="domain" description="RING-type" evidence="21">
    <location>
        <begin position="212"/>
        <end position="251"/>
    </location>
</feature>
<sequence>MEQSEGGEQSQQQPQPWGKLIRLGADEKEPHVLLLKREWTIGRKKGCDLSFPGNKLVSGDHCKIVVDEESGQVSLEDTSTNGTVINKLKVVKKQTYPLQTGDVIYVVYRKNEPENKSMCVRALHKKHEKLDVNAEASAVTSEITHKEDAESDSQRIWEEEGLEPAKKKLKGDEDTCPNLSPAAPSECIIKIGSEDAKTSNVKPDKMEETLTCIICQELLHDCVSLQPCMHTFCAACYSGWMERSSLCPTCRCPVERICKNHILNNLVEAYLIQHPDKCRNEDDVRSMDARNKITQDMLQPKVRRSFSDEEGSSEDLLELSDVDSESSDISQPYIVCRQCPGYRRHSVPTVPGTGQETEAGGMQALGDAPSTSANFPAAVQEYVCPAQGSHVICTCCFQPMPDRRAEREQNPHVAPQQCTVCLQPFCHLYWGCTRMSCFGCLAPFCEINLGDKCLDGVLNNNHYESDILKDYLASRGLTWKNMLNESLLALQRGVFMLSDYRITGNTVLCYCCGLRSFRELAYQYRQNIPVAELPVTVTSRPDCYWGRNCRTQVKAHHAM</sequence>
<evidence type="ECO:0000256" key="9">
    <source>
        <dbReference type="ARBA" id="ARBA00022723"/>
    </source>
</evidence>
<dbReference type="Gene3D" id="3.30.40.140">
    <property type="match status" value="1"/>
</dbReference>
<organism evidence="22 23">
    <name type="scientific">Zosterops lateralis melanops</name>
    <dbReference type="NCBI Taxonomy" id="1220523"/>
    <lineage>
        <taxon>Eukaryota</taxon>
        <taxon>Metazoa</taxon>
        <taxon>Chordata</taxon>
        <taxon>Craniata</taxon>
        <taxon>Vertebrata</taxon>
        <taxon>Euteleostomi</taxon>
        <taxon>Archelosauria</taxon>
        <taxon>Archosauria</taxon>
        <taxon>Dinosauria</taxon>
        <taxon>Saurischia</taxon>
        <taxon>Theropoda</taxon>
        <taxon>Coelurosauria</taxon>
        <taxon>Aves</taxon>
        <taxon>Neognathae</taxon>
        <taxon>Neoaves</taxon>
        <taxon>Telluraves</taxon>
        <taxon>Australaves</taxon>
        <taxon>Passeriformes</taxon>
        <taxon>Sylvioidea</taxon>
        <taxon>Zosteropidae</taxon>
        <taxon>Zosterops</taxon>
    </lineage>
</organism>
<evidence type="ECO:0000313" key="23">
    <source>
        <dbReference type="Proteomes" id="UP000694401"/>
    </source>
</evidence>
<accession>A0A8D2PFK5</accession>
<comment type="catalytic activity">
    <reaction evidence="1">
        <text>S-ubiquitinyl-[E2 ubiquitin-conjugating enzyme]-L-cysteine + [acceptor protein]-L-lysine = [E2 ubiquitin-conjugating enzyme]-L-cysteine + N(6)-ubiquitinyl-[acceptor protein]-L-lysine.</text>
        <dbReference type="EC" id="2.3.2.27"/>
    </reaction>
</comment>
<dbReference type="GO" id="GO:0061630">
    <property type="term" value="F:ubiquitin protein ligase activity"/>
    <property type="evidence" value="ECO:0007669"/>
    <property type="project" value="UniProtKB-EC"/>
</dbReference>
<dbReference type="InterPro" id="IPR000253">
    <property type="entry name" value="FHA_dom"/>
</dbReference>
<dbReference type="GO" id="GO:0006511">
    <property type="term" value="P:ubiquitin-dependent protein catabolic process"/>
    <property type="evidence" value="ECO:0007669"/>
    <property type="project" value="TreeGrafter"/>
</dbReference>
<dbReference type="CDD" id="cd22672">
    <property type="entry name" value="FHA_CHFR"/>
    <property type="match status" value="1"/>
</dbReference>
<dbReference type="PANTHER" id="PTHR16079">
    <property type="entry name" value="UBIQUITIN LIGASE PROTEIN CHFR"/>
    <property type="match status" value="1"/>
</dbReference>
<dbReference type="FunFam" id="3.30.40.140:FF:000001">
    <property type="entry name" value="E3 ubiquitin-protein ligase CHFR isoform X1"/>
    <property type="match status" value="1"/>
</dbReference>
<dbReference type="Ensembl" id="ENSZLMT00000014138.1">
    <property type="protein sequence ID" value="ENSZLMP00000013750.1"/>
    <property type="gene ID" value="ENSZLMG00000009593.1"/>
</dbReference>
<dbReference type="Gene3D" id="2.60.200.20">
    <property type="match status" value="1"/>
</dbReference>
<dbReference type="PROSITE" id="PS00518">
    <property type="entry name" value="ZF_RING_1"/>
    <property type="match status" value="1"/>
</dbReference>
<evidence type="ECO:0000256" key="11">
    <source>
        <dbReference type="ARBA" id="ARBA00022776"/>
    </source>
</evidence>
<evidence type="ECO:0000256" key="6">
    <source>
        <dbReference type="ARBA" id="ARBA00017908"/>
    </source>
</evidence>
<keyword evidence="9" id="KW-0479">Metal-binding</keyword>
<keyword evidence="14" id="KW-0539">Nucleus</keyword>
<feature type="domain" description="FHA" evidence="20">
    <location>
        <begin position="39"/>
        <end position="90"/>
    </location>
</feature>
<keyword evidence="15" id="KW-0131">Cell cycle</keyword>
<reference evidence="22" key="2">
    <citation type="submission" date="2025-09" db="UniProtKB">
        <authorList>
            <consortium name="Ensembl"/>
        </authorList>
    </citation>
    <scope>IDENTIFICATION</scope>
</reference>
<proteinExistence type="inferred from homology"/>
<evidence type="ECO:0000259" key="20">
    <source>
        <dbReference type="PROSITE" id="PS50006"/>
    </source>
</evidence>